<protein>
    <submittedName>
        <fullName evidence="2">DUF4260 family protein</fullName>
    </submittedName>
</protein>
<keyword evidence="1" id="KW-0472">Membrane</keyword>
<keyword evidence="1" id="KW-1133">Transmembrane helix</keyword>
<keyword evidence="1" id="KW-0812">Transmembrane</keyword>
<dbReference type="Pfam" id="PF14079">
    <property type="entry name" value="DUF4260"/>
    <property type="match status" value="1"/>
</dbReference>
<dbReference type="RefSeq" id="WP_378259771.1">
    <property type="nucleotide sequence ID" value="NZ_JBHSIT010000008.1"/>
</dbReference>
<dbReference type="InterPro" id="IPR025356">
    <property type="entry name" value="DUF4260"/>
</dbReference>
<evidence type="ECO:0000313" key="3">
    <source>
        <dbReference type="Proteomes" id="UP001595872"/>
    </source>
</evidence>
<name>A0ABV9U5K1_9ACTN</name>
<comment type="caution">
    <text evidence="2">The sequence shown here is derived from an EMBL/GenBank/DDBJ whole genome shotgun (WGS) entry which is preliminary data.</text>
</comment>
<feature type="transmembrane region" description="Helical" evidence="1">
    <location>
        <begin position="17"/>
        <end position="36"/>
    </location>
</feature>
<dbReference type="Proteomes" id="UP001595872">
    <property type="component" value="Unassembled WGS sequence"/>
</dbReference>
<dbReference type="EMBL" id="JBHSIT010000008">
    <property type="protein sequence ID" value="MFC4911126.1"/>
    <property type="molecule type" value="Genomic_DNA"/>
</dbReference>
<gene>
    <name evidence="2" type="ORF">ACFPCY_27720</name>
</gene>
<accession>A0ABV9U5K1</accession>
<feature type="transmembrane region" description="Helical" evidence="1">
    <location>
        <begin position="42"/>
        <end position="62"/>
    </location>
</feature>
<proteinExistence type="predicted"/>
<evidence type="ECO:0000256" key="1">
    <source>
        <dbReference type="SAM" id="Phobius"/>
    </source>
</evidence>
<sequence>MVGQSATVGRGISGWRVAARAGWGALTVFYGAFVGVEVWNHGVLALIAAFVFFIAPDFTMFIDARRGGGGRLGPRAVPFYNAAHRAVIPLALAVVYSVSAIEAPALFAGLLGWLGHIAMDRTFGYGLRAADGSRRG</sequence>
<organism evidence="2 3">
    <name type="scientific">Actinomadura gamaensis</name>
    <dbReference type="NCBI Taxonomy" id="1763541"/>
    <lineage>
        <taxon>Bacteria</taxon>
        <taxon>Bacillati</taxon>
        <taxon>Actinomycetota</taxon>
        <taxon>Actinomycetes</taxon>
        <taxon>Streptosporangiales</taxon>
        <taxon>Thermomonosporaceae</taxon>
        <taxon>Actinomadura</taxon>
    </lineage>
</organism>
<keyword evidence="3" id="KW-1185">Reference proteome</keyword>
<evidence type="ECO:0000313" key="2">
    <source>
        <dbReference type="EMBL" id="MFC4911126.1"/>
    </source>
</evidence>
<reference evidence="3" key="1">
    <citation type="journal article" date="2019" name="Int. J. Syst. Evol. Microbiol.">
        <title>The Global Catalogue of Microorganisms (GCM) 10K type strain sequencing project: providing services to taxonomists for standard genome sequencing and annotation.</title>
        <authorList>
            <consortium name="The Broad Institute Genomics Platform"/>
            <consortium name="The Broad Institute Genome Sequencing Center for Infectious Disease"/>
            <person name="Wu L."/>
            <person name="Ma J."/>
        </authorList>
    </citation>
    <scope>NUCLEOTIDE SEQUENCE [LARGE SCALE GENOMIC DNA]</scope>
    <source>
        <strain evidence="3">KLKA75</strain>
    </source>
</reference>